<reference evidence="6 7" key="1">
    <citation type="journal article" date="2010" name="Stand. Genomic Sci.">
        <title>Complete genome sequence of Spirosoma linguale type strain (1).</title>
        <authorList>
            <person name="Lail K."/>
            <person name="Sikorski J."/>
            <person name="Saunders E."/>
            <person name="Lapidus A."/>
            <person name="Glavina Del Rio T."/>
            <person name="Copeland A."/>
            <person name="Tice H."/>
            <person name="Cheng J.-F."/>
            <person name="Lucas S."/>
            <person name="Nolan M."/>
            <person name="Bruce D."/>
            <person name="Goodwin L."/>
            <person name="Pitluck S."/>
            <person name="Ivanova N."/>
            <person name="Mavromatis K."/>
            <person name="Ovchinnikova G."/>
            <person name="Pati A."/>
            <person name="Chen A."/>
            <person name="Palaniappan K."/>
            <person name="Land M."/>
            <person name="Hauser L."/>
            <person name="Chang Y.-J."/>
            <person name="Jeffries C.D."/>
            <person name="Chain P."/>
            <person name="Brettin T."/>
            <person name="Detter J.C."/>
            <person name="Schuetze A."/>
            <person name="Rohde M."/>
            <person name="Tindall B.J."/>
            <person name="Goeker M."/>
            <person name="Bristow J."/>
            <person name="Eisen J.A."/>
            <person name="Markowitz V."/>
            <person name="Hugenholtz P."/>
            <person name="Kyrpides N.C."/>
            <person name="Klenk H.-P."/>
            <person name="Chen F."/>
        </authorList>
    </citation>
    <scope>NUCLEOTIDE SEQUENCE [LARGE SCALE GENOMIC DNA]</scope>
    <source>
        <strain evidence="7">ATCC 33905 / DSM 74 / LMG 10896 / Claus 1</strain>
    </source>
</reference>
<dbReference type="AlphaFoldDB" id="D2QRM0"/>
<dbReference type="EMBL" id="CP001769">
    <property type="protein sequence ID" value="ADB40925.1"/>
    <property type="molecule type" value="Genomic_DNA"/>
</dbReference>
<keyword evidence="7" id="KW-1185">Reference proteome</keyword>
<evidence type="ECO:0000259" key="5">
    <source>
        <dbReference type="PROSITE" id="PS50893"/>
    </source>
</evidence>
<keyword evidence="4" id="KW-0067">ATP-binding</keyword>
<dbReference type="SUPFAM" id="SSF52540">
    <property type="entry name" value="P-loop containing nucleoside triphosphate hydrolases"/>
    <property type="match status" value="2"/>
</dbReference>
<dbReference type="GO" id="GO:0016887">
    <property type="term" value="F:ATP hydrolysis activity"/>
    <property type="evidence" value="ECO:0007669"/>
    <property type="project" value="InterPro"/>
</dbReference>
<dbReference type="PROSITE" id="PS50893">
    <property type="entry name" value="ABC_TRANSPORTER_2"/>
    <property type="match status" value="2"/>
</dbReference>
<dbReference type="PROSITE" id="PS00211">
    <property type="entry name" value="ABC_TRANSPORTER_1"/>
    <property type="match status" value="1"/>
</dbReference>
<dbReference type="SMART" id="SM00382">
    <property type="entry name" value="AAA"/>
    <property type="match status" value="2"/>
</dbReference>
<dbReference type="GO" id="GO:0005524">
    <property type="term" value="F:ATP binding"/>
    <property type="evidence" value="ECO:0007669"/>
    <property type="project" value="UniProtKB-KW"/>
</dbReference>
<keyword evidence="2" id="KW-0813">Transport</keyword>
<proteinExistence type="inferred from homology"/>
<evidence type="ECO:0000256" key="3">
    <source>
        <dbReference type="ARBA" id="ARBA00022741"/>
    </source>
</evidence>
<dbReference type="Proteomes" id="UP000002028">
    <property type="component" value="Chromosome"/>
</dbReference>
<feature type="domain" description="ABC transporter" evidence="5">
    <location>
        <begin position="13"/>
        <end position="246"/>
    </location>
</feature>
<dbReference type="HOGENOM" id="CLU_000604_45_0_10"/>
<comment type="similarity">
    <text evidence="1">Belongs to the ABC transporter superfamily.</text>
</comment>
<dbReference type="Gene3D" id="3.40.50.300">
    <property type="entry name" value="P-loop containing nucleotide triphosphate hydrolases"/>
    <property type="match status" value="2"/>
</dbReference>
<feature type="domain" description="ABC transporter" evidence="5">
    <location>
        <begin position="262"/>
        <end position="482"/>
    </location>
</feature>
<evidence type="ECO:0000256" key="2">
    <source>
        <dbReference type="ARBA" id="ARBA00022448"/>
    </source>
</evidence>
<dbReference type="RefSeq" id="WP_012929426.1">
    <property type="nucleotide sequence ID" value="NC_013730.1"/>
</dbReference>
<evidence type="ECO:0000256" key="4">
    <source>
        <dbReference type="ARBA" id="ARBA00022840"/>
    </source>
</evidence>
<gene>
    <name evidence="6" type="ordered locus">Slin_4947</name>
</gene>
<organism evidence="6 7">
    <name type="scientific">Spirosoma linguale (strain ATCC 33905 / DSM 74 / LMG 10896 / Claus 1)</name>
    <dbReference type="NCBI Taxonomy" id="504472"/>
    <lineage>
        <taxon>Bacteria</taxon>
        <taxon>Pseudomonadati</taxon>
        <taxon>Bacteroidota</taxon>
        <taxon>Cytophagia</taxon>
        <taxon>Cytophagales</taxon>
        <taxon>Cytophagaceae</taxon>
        <taxon>Spirosoma</taxon>
    </lineage>
</organism>
<dbReference type="KEGG" id="sli:Slin_4947"/>
<sequence>MTPFFMSEQPSLLSVAKLTIRRGGRIILHDLNFDLKPGEYWTITGPMGSGKSTFLQTLAGQFHAPTGSLERRVPVEFVSFKEESSRFSYSSYFYQQRYQATMSDRVDDGYTAIPSLRDFLQTTDSPEDSALLDRLGLSPLLDRSFIKLSNGQTRKARIGKALLKHPAVLLLDNPFVGLDATFRNDLTNWLGDLTKHGLTLVLVNDASDIPAFSTHVAVMENGTLNWAGPKERYTPELYVKSTAAAPPVLQTPPQHIDFLEAFRLQDVSVRYGDTVILDGLDWVVKAGERWALFGPNGAGKSVLLSLLYGDHPQAYSNYVSVFGHRRGKSGESIWDVKRRIGFVSPELHLYFPPHLTVRQVALSGLTDTLTPPNRVMPETELDLTNLLAYFGLTGVDNRTFGTLSAGEQRVILLIRAFLKNPAVLLLDEPFQAIDSHHVDLARQLIDRFSDKTILFVTHNRNELPESINRLYTLDIDKARSEK</sequence>
<protein>
    <submittedName>
        <fullName evidence="6">ABC transporter related protein</fullName>
    </submittedName>
</protein>
<dbReference type="PANTHER" id="PTHR43117:SF4">
    <property type="entry name" value="OSMOPROTECTANT IMPORT ATP-BINDING PROTEIN OSMV"/>
    <property type="match status" value="1"/>
</dbReference>
<name>D2QRM0_SPILD</name>
<evidence type="ECO:0000256" key="1">
    <source>
        <dbReference type="ARBA" id="ARBA00005417"/>
    </source>
</evidence>
<dbReference type="eggNOG" id="COG1119">
    <property type="taxonomic scope" value="Bacteria"/>
</dbReference>
<dbReference type="PANTHER" id="PTHR43117">
    <property type="entry name" value="OSMOPROTECTANT IMPORT ATP-BINDING PROTEIN OSMV"/>
    <property type="match status" value="1"/>
</dbReference>
<dbReference type="InterPro" id="IPR003593">
    <property type="entry name" value="AAA+_ATPase"/>
</dbReference>
<keyword evidence="3" id="KW-0547">Nucleotide-binding</keyword>
<dbReference type="Pfam" id="PF00005">
    <property type="entry name" value="ABC_tran"/>
    <property type="match status" value="2"/>
</dbReference>
<accession>D2QRM0</accession>
<dbReference type="InterPro" id="IPR027417">
    <property type="entry name" value="P-loop_NTPase"/>
</dbReference>
<dbReference type="STRING" id="504472.Slin_4947"/>
<evidence type="ECO:0000313" key="6">
    <source>
        <dbReference type="EMBL" id="ADB40925.1"/>
    </source>
</evidence>
<evidence type="ECO:0000313" key="7">
    <source>
        <dbReference type="Proteomes" id="UP000002028"/>
    </source>
</evidence>
<dbReference type="InterPro" id="IPR003439">
    <property type="entry name" value="ABC_transporter-like_ATP-bd"/>
</dbReference>
<dbReference type="InterPro" id="IPR017871">
    <property type="entry name" value="ABC_transporter-like_CS"/>
</dbReference>